<reference evidence="1" key="1">
    <citation type="submission" date="2020-05" db="EMBL/GenBank/DDBJ databases">
        <title>Large-scale comparative analyses of tick genomes elucidate their genetic diversity and vector capacities.</title>
        <authorList>
            <person name="Jia N."/>
            <person name="Wang J."/>
            <person name="Shi W."/>
            <person name="Du L."/>
            <person name="Sun Y."/>
            <person name="Zhan W."/>
            <person name="Jiang J."/>
            <person name="Wang Q."/>
            <person name="Zhang B."/>
            <person name="Ji P."/>
            <person name="Sakyi L.B."/>
            <person name="Cui X."/>
            <person name="Yuan T."/>
            <person name="Jiang B."/>
            <person name="Yang W."/>
            <person name="Lam T.T.-Y."/>
            <person name="Chang Q."/>
            <person name="Ding S."/>
            <person name="Wang X."/>
            <person name="Zhu J."/>
            <person name="Ruan X."/>
            <person name="Zhao L."/>
            <person name="Wei J."/>
            <person name="Que T."/>
            <person name="Du C."/>
            <person name="Cheng J."/>
            <person name="Dai P."/>
            <person name="Han X."/>
            <person name="Huang E."/>
            <person name="Gao Y."/>
            <person name="Liu J."/>
            <person name="Shao H."/>
            <person name="Ye R."/>
            <person name="Li L."/>
            <person name="Wei W."/>
            <person name="Wang X."/>
            <person name="Wang C."/>
            <person name="Yang T."/>
            <person name="Huo Q."/>
            <person name="Li W."/>
            <person name="Guo W."/>
            <person name="Chen H."/>
            <person name="Zhou L."/>
            <person name="Ni X."/>
            <person name="Tian J."/>
            <person name="Zhou Y."/>
            <person name="Sheng Y."/>
            <person name="Liu T."/>
            <person name="Pan Y."/>
            <person name="Xia L."/>
            <person name="Li J."/>
            <person name="Zhao F."/>
            <person name="Cao W."/>
        </authorList>
    </citation>
    <scope>NUCLEOTIDE SEQUENCE</scope>
    <source>
        <strain evidence="1">Hyas-2018</strain>
    </source>
</reference>
<protein>
    <submittedName>
        <fullName evidence="1">Uncharacterized protein</fullName>
    </submittedName>
</protein>
<keyword evidence="2" id="KW-1185">Reference proteome</keyword>
<gene>
    <name evidence="1" type="ORF">HPB50_015383</name>
</gene>
<comment type="caution">
    <text evidence="1">The sequence shown here is derived from an EMBL/GenBank/DDBJ whole genome shotgun (WGS) entry which is preliminary data.</text>
</comment>
<proteinExistence type="predicted"/>
<accession>A0ACB7TPN8</accession>
<name>A0ACB7TPN8_HYAAI</name>
<sequence length="199" mass="21618">MKGTTKGLRTCFFVLQYLAVFTAGVSAAGLRDSLALSDGIREAAFSLDLPLSDGICAASPSMDPDLLETACWHPPKIVERHLQHRQCAAATSASSRLERIRRSTEQYRGSGHGGAMKGTTKGLPTCFFVLQIAPRCQHCSSPATLVHMVRTCTRYNTDNTNTLESWESLLRASEPADQRRLIQRAVDAAVSQGIPADLL</sequence>
<dbReference type="Proteomes" id="UP000821845">
    <property type="component" value="Chromosome 1"/>
</dbReference>
<evidence type="ECO:0000313" key="2">
    <source>
        <dbReference type="Proteomes" id="UP000821845"/>
    </source>
</evidence>
<dbReference type="EMBL" id="CM023481">
    <property type="protein sequence ID" value="KAH6946809.1"/>
    <property type="molecule type" value="Genomic_DNA"/>
</dbReference>
<organism evidence="1 2">
    <name type="scientific">Hyalomma asiaticum</name>
    <name type="common">Tick</name>
    <dbReference type="NCBI Taxonomy" id="266040"/>
    <lineage>
        <taxon>Eukaryota</taxon>
        <taxon>Metazoa</taxon>
        <taxon>Ecdysozoa</taxon>
        <taxon>Arthropoda</taxon>
        <taxon>Chelicerata</taxon>
        <taxon>Arachnida</taxon>
        <taxon>Acari</taxon>
        <taxon>Parasitiformes</taxon>
        <taxon>Ixodida</taxon>
        <taxon>Ixodoidea</taxon>
        <taxon>Ixodidae</taxon>
        <taxon>Hyalomminae</taxon>
        <taxon>Hyalomma</taxon>
    </lineage>
</organism>
<evidence type="ECO:0000313" key="1">
    <source>
        <dbReference type="EMBL" id="KAH6946809.1"/>
    </source>
</evidence>